<dbReference type="GO" id="GO:0016301">
    <property type="term" value="F:kinase activity"/>
    <property type="evidence" value="ECO:0007669"/>
    <property type="project" value="UniProtKB-KW"/>
</dbReference>
<proteinExistence type="predicted"/>
<dbReference type="AlphaFoldDB" id="A0AAP3TZY0"/>
<evidence type="ECO:0000256" key="4">
    <source>
        <dbReference type="ARBA" id="ARBA00022679"/>
    </source>
</evidence>
<comment type="caution">
    <text evidence="9">The sequence shown here is derived from an EMBL/GenBank/DDBJ whole genome shotgun (WGS) entry which is preliminary data.</text>
</comment>
<keyword evidence="3 9" id="KW-0762">Sugar transport</keyword>
<feature type="modified residue" description="Phosphocysteine; by EIIA" evidence="7">
    <location>
        <position position="7"/>
    </location>
</feature>
<evidence type="ECO:0000256" key="7">
    <source>
        <dbReference type="PROSITE-ProRule" id="PRU00423"/>
    </source>
</evidence>
<name>A0AAP3TZY0_PEDAC</name>
<dbReference type="EMBL" id="JAWJAX010000001">
    <property type="protein sequence ID" value="MDV2910538.1"/>
    <property type="molecule type" value="Genomic_DNA"/>
</dbReference>
<dbReference type="GeneID" id="57366838"/>
<organism evidence="9 11">
    <name type="scientific">Pediococcus acidilactici</name>
    <dbReference type="NCBI Taxonomy" id="1254"/>
    <lineage>
        <taxon>Bacteria</taxon>
        <taxon>Bacillati</taxon>
        <taxon>Bacillota</taxon>
        <taxon>Bacilli</taxon>
        <taxon>Lactobacillales</taxon>
        <taxon>Lactobacillaceae</taxon>
        <taxon>Pediococcus</taxon>
        <taxon>Pediococcus acidilactici group</taxon>
    </lineage>
</organism>
<reference evidence="9" key="2">
    <citation type="submission" date="2023-10" db="EMBL/GenBank/DDBJ databases">
        <authorList>
            <person name="Khurajog B."/>
        </authorList>
    </citation>
    <scope>NUCLEOTIDE SEQUENCE</scope>
    <source>
        <strain evidence="10">BF14</strain>
        <strain evidence="9">BF9</strain>
    </source>
</reference>
<dbReference type="KEGG" id="paci:A4V11_06675"/>
<dbReference type="Gene3D" id="3.40.50.2300">
    <property type="match status" value="1"/>
</dbReference>
<dbReference type="InterPro" id="IPR003501">
    <property type="entry name" value="PTS_EIIB_2/3"/>
</dbReference>
<dbReference type="SUPFAM" id="SSF52794">
    <property type="entry name" value="PTS system IIB component-like"/>
    <property type="match status" value="1"/>
</dbReference>
<evidence type="ECO:0000313" key="10">
    <source>
        <dbReference type="EMBL" id="MDV2910538.1"/>
    </source>
</evidence>
<dbReference type="EMBL" id="JAWJAV010000002">
    <property type="protein sequence ID" value="MDV2620954.1"/>
    <property type="molecule type" value="Genomic_DNA"/>
</dbReference>
<keyword evidence="6" id="KW-0418">Kinase</keyword>
<evidence type="ECO:0000256" key="6">
    <source>
        <dbReference type="ARBA" id="ARBA00022777"/>
    </source>
</evidence>
<dbReference type="Pfam" id="PF02302">
    <property type="entry name" value="PTS_IIB"/>
    <property type="match status" value="1"/>
</dbReference>
<dbReference type="RefSeq" id="WP_002829377.1">
    <property type="nucleotide sequence ID" value="NZ_BJMF01000001.1"/>
</dbReference>
<protein>
    <submittedName>
        <fullName evidence="9">PTS sugar transporter</fullName>
    </submittedName>
</protein>
<dbReference type="InterPro" id="IPR036095">
    <property type="entry name" value="PTS_EIIB-like_sf"/>
</dbReference>
<evidence type="ECO:0000313" key="11">
    <source>
        <dbReference type="Proteomes" id="UP001280897"/>
    </source>
</evidence>
<keyword evidence="2" id="KW-0597">Phosphoprotein</keyword>
<keyword evidence="4" id="KW-0808">Transferase</keyword>
<feature type="domain" description="PTS EIIB type-3" evidence="8">
    <location>
        <begin position="1"/>
        <end position="105"/>
    </location>
</feature>
<gene>
    <name evidence="9" type="ORF">R0G89_04310</name>
    <name evidence="10" type="ORF">R0H03_01460</name>
</gene>
<dbReference type="GO" id="GO:0009401">
    <property type="term" value="P:phosphoenolpyruvate-dependent sugar phosphotransferase system"/>
    <property type="evidence" value="ECO:0007669"/>
    <property type="project" value="UniProtKB-KW"/>
</dbReference>
<accession>A0AAP3TZY0</accession>
<evidence type="ECO:0000313" key="9">
    <source>
        <dbReference type="EMBL" id="MDV2620954.1"/>
    </source>
</evidence>
<sequence>MNILLACGGGMSSSILAEALSKEAQNNGVTWEVNESSIDRVEDDLQEKDYQIVLLAPQVSFRKKYIAGLAEEKGAKLVLIPMTMYTPAKAKELFQLVNKEADHEL</sequence>
<evidence type="ECO:0000256" key="5">
    <source>
        <dbReference type="ARBA" id="ARBA00022683"/>
    </source>
</evidence>
<keyword evidence="5" id="KW-0598">Phosphotransferase system</keyword>
<evidence type="ECO:0000259" key="8">
    <source>
        <dbReference type="PROSITE" id="PS51100"/>
    </source>
</evidence>
<dbReference type="PANTHER" id="PTHR34581:SF2">
    <property type="entry name" value="PTS SYSTEM N,N'-DIACETYLCHITOBIOSE-SPECIFIC EIIB COMPONENT"/>
    <property type="match status" value="1"/>
</dbReference>
<dbReference type="InterPro" id="IPR013012">
    <property type="entry name" value="PTS_EIIB_3"/>
</dbReference>
<reference evidence="9" key="1">
    <citation type="journal article" date="2023" name="PeerJ">
        <title>Selection and evaluation of lactic acid bacteria from chicken feces in Thailand as potential probiotics.</title>
        <authorList>
            <person name="Khurajog B."/>
            <person name="Disastra Y."/>
            <person name="Lawwyne L.D."/>
            <person name="Sirichokchatchawan W."/>
            <person name="Niyomtham W."/>
            <person name="Yindee J."/>
            <person name="Hampson D.J."/>
            <person name="Prapasarakul N."/>
        </authorList>
    </citation>
    <scope>NUCLEOTIDE SEQUENCE</scope>
    <source>
        <strain evidence="10">BF14</strain>
        <strain evidence="9">BF9</strain>
    </source>
</reference>
<evidence type="ECO:0000256" key="3">
    <source>
        <dbReference type="ARBA" id="ARBA00022597"/>
    </source>
</evidence>
<dbReference type="InterPro" id="IPR051819">
    <property type="entry name" value="PTS_sugar-specific_EIIB"/>
</dbReference>
<dbReference type="PANTHER" id="PTHR34581">
    <property type="entry name" value="PTS SYSTEM N,N'-DIACETYLCHITOBIOSE-SPECIFIC EIIB COMPONENT"/>
    <property type="match status" value="1"/>
</dbReference>
<dbReference type="Proteomes" id="UP001280415">
    <property type="component" value="Unassembled WGS sequence"/>
</dbReference>
<dbReference type="PROSITE" id="PS51100">
    <property type="entry name" value="PTS_EIIB_TYPE_3"/>
    <property type="match status" value="1"/>
</dbReference>
<keyword evidence="1" id="KW-0813">Transport</keyword>
<dbReference type="GO" id="GO:0008982">
    <property type="term" value="F:protein-N(PI)-phosphohistidine-sugar phosphotransferase activity"/>
    <property type="evidence" value="ECO:0007669"/>
    <property type="project" value="InterPro"/>
</dbReference>
<dbReference type="Proteomes" id="UP001280897">
    <property type="component" value="Unassembled WGS sequence"/>
</dbReference>
<evidence type="ECO:0000256" key="2">
    <source>
        <dbReference type="ARBA" id="ARBA00022553"/>
    </source>
</evidence>
<evidence type="ECO:0000256" key="1">
    <source>
        <dbReference type="ARBA" id="ARBA00022448"/>
    </source>
</evidence>